<protein>
    <recommendedName>
        <fullName evidence="8">Nickel/cobalt efflux system</fullName>
    </recommendedName>
</protein>
<evidence type="ECO:0000256" key="5">
    <source>
        <dbReference type="ARBA" id="ARBA00022692"/>
    </source>
</evidence>
<comment type="caution">
    <text evidence="9">The sequence shown here is derived from an EMBL/GenBank/DDBJ whole genome shotgun (WGS) entry which is preliminary data.</text>
</comment>
<keyword evidence="6 8" id="KW-1133">Transmembrane helix</keyword>
<accession>A0A4Q7M4F3</accession>
<dbReference type="AlphaFoldDB" id="A0A4Q7M4F3"/>
<feature type="transmembrane region" description="Helical" evidence="8">
    <location>
        <begin position="262"/>
        <end position="283"/>
    </location>
</feature>
<dbReference type="InterPro" id="IPR011541">
    <property type="entry name" value="Ni/Co_transpt_high_affinity"/>
</dbReference>
<dbReference type="GO" id="GO:0012505">
    <property type="term" value="C:endomembrane system"/>
    <property type="evidence" value="ECO:0007669"/>
    <property type="project" value="UniProtKB-SubCell"/>
</dbReference>
<dbReference type="GO" id="GO:0015099">
    <property type="term" value="F:nickel cation transmembrane transporter activity"/>
    <property type="evidence" value="ECO:0007669"/>
    <property type="project" value="UniProtKB-UniRule"/>
</dbReference>
<evidence type="ECO:0000256" key="2">
    <source>
        <dbReference type="ARBA" id="ARBA00010892"/>
    </source>
</evidence>
<feature type="transmembrane region" description="Helical" evidence="8">
    <location>
        <begin position="86"/>
        <end position="112"/>
    </location>
</feature>
<evidence type="ECO:0000313" key="9">
    <source>
        <dbReference type="EMBL" id="RZS62826.1"/>
    </source>
</evidence>
<evidence type="ECO:0000256" key="3">
    <source>
        <dbReference type="ARBA" id="ARBA00022448"/>
    </source>
</evidence>
<dbReference type="RefSeq" id="WP_130416271.1">
    <property type="nucleotide sequence ID" value="NZ_SGWX01000001.1"/>
</dbReference>
<sequence>MSVPTPTPAAARVVGLRVAGLRAVALGVVAAHLAAALALAAAVLAGHAAALALVGTAYLLGLRHALDADHIAVIDSATRRLTTRGLPAGAMGLWFSLGHSTVVLVATVAGWAGLRWLAAGAAQSAVDALARVGTVSAAVVLSALAVVNGVTWWRQLRSAAPVRPGPSGVLTPLLRRLTARGSRASGLFPVGLMMGLGLDTASSVTLLVLAAGAEASAWSALAAPLAFAAGMSLLDTFDGVLMSQAYGFAAHGSPAARRRYNLTVTGVCVSAASVIGALLWAGLAADTWPGAAALGRLGAVDTTAVGVGLVLVLALAWGVALARGRRRPDRRGPQV</sequence>
<feature type="transmembrane region" description="Helical" evidence="8">
    <location>
        <begin position="217"/>
        <end position="241"/>
    </location>
</feature>
<feature type="transmembrane region" description="Helical" evidence="8">
    <location>
        <begin position="21"/>
        <end position="42"/>
    </location>
</feature>
<keyword evidence="5 8" id="KW-0812">Transmembrane</keyword>
<reference evidence="9 10" key="1">
    <citation type="submission" date="2019-02" db="EMBL/GenBank/DDBJ databases">
        <title>Sequencing the genomes of 1000 actinobacteria strains.</title>
        <authorList>
            <person name="Klenk H.-P."/>
        </authorList>
    </citation>
    <scope>NUCLEOTIDE SEQUENCE [LARGE SCALE GENOMIC DNA]</scope>
    <source>
        <strain evidence="9 10">DSM 16932</strain>
    </source>
</reference>
<evidence type="ECO:0000256" key="1">
    <source>
        <dbReference type="ARBA" id="ARBA00004127"/>
    </source>
</evidence>
<organism evidence="9 10">
    <name type="scientific">Xylanimonas ulmi</name>
    <dbReference type="NCBI Taxonomy" id="228973"/>
    <lineage>
        <taxon>Bacteria</taxon>
        <taxon>Bacillati</taxon>
        <taxon>Actinomycetota</taxon>
        <taxon>Actinomycetes</taxon>
        <taxon>Micrococcales</taxon>
        <taxon>Promicromonosporaceae</taxon>
        <taxon>Xylanimonas</taxon>
    </lineage>
</organism>
<name>A0A4Q7M4F3_9MICO</name>
<proteinExistence type="inferred from homology"/>
<dbReference type="InterPro" id="IPR004688">
    <property type="entry name" value="Ni/Co_transpt"/>
</dbReference>
<feature type="transmembrane region" description="Helical" evidence="8">
    <location>
        <begin position="186"/>
        <end position="211"/>
    </location>
</feature>
<comment type="subcellular location">
    <subcellularLocation>
        <location evidence="8">Cell membrane</location>
        <topology evidence="8">Multi-pass membrane protein</topology>
    </subcellularLocation>
    <subcellularLocation>
        <location evidence="1">Endomembrane system</location>
        <topology evidence="1">Multi-pass membrane protein</topology>
    </subcellularLocation>
</comment>
<keyword evidence="7 8" id="KW-0472">Membrane</keyword>
<keyword evidence="10" id="KW-1185">Reference proteome</keyword>
<keyword evidence="3 8" id="KW-0813">Transport</keyword>
<dbReference type="Pfam" id="PF03824">
    <property type="entry name" value="NicO"/>
    <property type="match status" value="1"/>
</dbReference>
<feature type="transmembrane region" description="Helical" evidence="8">
    <location>
        <begin position="132"/>
        <end position="153"/>
    </location>
</feature>
<feature type="transmembrane region" description="Helical" evidence="8">
    <location>
        <begin position="48"/>
        <end position="66"/>
    </location>
</feature>
<feature type="transmembrane region" description="Helical" evidence="8">
    <location>
        <begin position="303"/>
        <end position="322"/>
    </location>
</feature>
<dbReference type="Proteomes" id="UP000293852">
    <property type="component" value="Unassembled WGS sequence"/>
</dbReference>
<gene>
    <name evidence="9" type="ORF">EV386_3179</name>
</gene>
<dbReference type="PANTHER" id="PTHR31611">
    <property type="entry name" value="HIGH-AFFINITY NICKEL TRANSPORT PROTEIN NIC1"/>
    <property type="match status" value="1"/>
</dbReference>
<comment type="similarity">
    <text evidence="2 8">Belongs to the NiCoT transporter (TC 2.A.52) family.</text>
</comment>
<keyword evidence="4" id="KW-0533">Nickel</keyword>
<dbReference type="GO" id="GO:0005886">
    <property type="term" value="C:plasma membrane"/>
    <property type="evidence" value="ECO:0007669"/>
    <property type="project" value="UniProtKB-SubCell"/>
</dbReference>
<evidence type="ECO:0000313" key="10">
    <source>
        <dbReference type="Proteomes" id="UP000293852"/>
    </source>
</evidence>
<dbReference type="EMBL" id="SGWX01000001">
    <property type="protein sequence ID" value="RZS62826.1"/>
    <property type="molecule type" value="Genomic_DNA"/>
</dbReference>
<evidence type="ECO:0000256" key="8">
    <source>
        <dbReference type="RuleBase" id="RU362101"/>
    </source>
</evidence>
<evidence type="ECO:0000256" key="7">
    <source>
        <dbReference type="ARBA" id="ARBA00023136"/>
    </source>
</evidence>
<evidence type="ECO:0000256" key="4">
    <source>
        <dbReference type="ARBA" id="ARBA00022596"/>
    </source>
</evidence>
<evidence type="ECO:0000256" key="6">
    <source>
        <dbReference type="ARBA" id="ARBA00022989"/>
    </source>
</evidence>
<dbReference type="PANTHER" id="PTHR31611:SF0">
    <property type="entry name" value="HIGH-AFFINITY NICKEL TRANSPORT PROTEIN NIC1"/>
    <property type="match status" value="1"/>
</dbReference>
<dbReference type="OrthoDB" id="9776706at2"/>